<evidence type="ECO:0000256" key="1">
    <source>
        <dbReference type="SAM" id="MobiDB-lite"/>
    </source>
</evidence>
<keyword evidence="2" id="KW-0472">Membrane</keyword>
<gene>
    <name evidence="3" type="ORF">EST54_11605</name>
</gene>
<sequence>MPEALREADLNQSHGSAMSGEEVQPSAPPRRLRETRKWVPAGAAAVTEAAQYFTEPQSPLDRVFEHAHTAAMGALGLQLVVMMGYGLIETMKLRGSFTVTWGDQQKDESKP</sequence>
<dbReference type="GeneID" id="95778626"/>
<name>A0A4V1NQA5_9ACTN</name>
<keyword evidence="2" id="KW-1133">Transmembrane helix</keyword>
<proteinExistence type="predicted"/>
<feature type="region of interest" description="Disordered" evidence="1">
    <location>
        <begin position="1"/>
        <end position="33"/>
    </location>
</feature>
<comment type="caution">
    <text evidence="3">The sequence shown here is derived from an EMBL/GenBank/DDBJ whole genome shotgun (WGS) entry which is preliminary data.</text>
</comment>
<reference evidence="3 4" key="1">
    <citation type="submission" date="2019-01" db="EMBL/GenBank/DDBJ databases">
        <title>Draft genome sequences of the type strain Streptomyces sioyaensis DSM 40032 and its novel strain, TM32, a thermotolerant antibiotics-producing actinobacterium.</title>
        <authorList>
            <person name="Nakaew N."/>
            <person name="Lumyong S."/>
            <person name="Sloan W.T."/>
            <person name="Sungthong R."/>
        </authorList>
    </citation>
    <scope>NUCLEOTIDE SEQUENCE [LARGE SCALE GENOMIC DNA]</scope>
    <source>
        <strain evidence="3 4">DSM 40032</strain>
    </source>
</reference>
<keyword evidence="4" id="KW-1185">Reference proteome</keyword>
<dbReference type="RefSeq" id="WP_129247530.1">
    <property type="nucleotide sequence ID" value="NZ_JABZEL010000008.1"/>
</dbReference>
<evidence type="ECO:0000256" key="2">
    <source>
        <dbReference type="SAM" id="Phobius"/>
    </source>
</evidence>
<dbReference type="Proteomes" id="UP000289482">
    <property type="component" value="Unassembled WGS sequence"/>
</dbReference>
<accession>A0A4V1NQA5</accession>
<evidence type="ECO:0000313" key="4">
    <source>
        <dbReference type="Proteomes" id="UP000289482"/>
    </source>
</evidence>
<dbReference type="AlphaFoldDB" id="A0A4V1NQA5"/>
<feature type="transmembrane region" description="Helical" evidence="2">
    <location>
        <begin position="67"/>
        <end position="88"/>
    </location>
</feature>
<organism evidence="3 4">
    <name type="scientific">Streptomyces sioyaensis</name>
    <dbReference type="NCBI Taxonomy" id="67364"/>
    <lineage>
        <taxon>Bacteria</taxon>
        <taxon>Bacillati</taxon>
        <taxon>Actinomycetota</taxon>
        <taxon>Actinomycetes</taxon>
        <taxon>Kitasatosporales</taxon>
        <taxon>Streptomycetaceae</taxon>
        <taxon>Streptomyces</taxon>
    </lineage>
</organism>
<protein>
    <submittedName>
        <fullName evidence="3">Uncharacterized protein</fullName>
    </submittedName>
</protein>
<keyword evidence="2" id="KW-0812">Transmembrane</keyword>
<evidence type="ECO:0000313" key="3">
    <source>
        <dbReference type="EMBL" id="RXS67640.1"/>
    </source>
</evidence>
<dbReference type="EMBL" id="SDIF01000024">
    <property type="protein sequence ID" value="RXS67640.1"/>
    <property type="molecule type" value="Genomic_DNA"/>
</dbReference>